<gene>
    <name evidence="1" type="ORF">J2S55_008753</name>
</gene>
<keyword evidence="2" id="KW-1185">Reference proteome</keyword>
<sequence>MRRHTTQRVVVPVHIDAEELKKLLLFNRLLNGEQVTMSRDRPPLPARAREILPEGEREAHLRAAR</sequence>
<reference evidence="1 2" key="1">
    <citation type="submission" date="2023-07" db="EMBL/GenBank/DDBJ databases">
        <title>Sequencing the genomes of 1000 actinobacteria strains.</title>
        <authorList>
            <person name="Klenk H.-P."/>
        </authorList>
    </citation>
    <scope>NUCLEOTIDE SEQUENCE [LARGE SCALE GENOMIC DNA]</scope>
    <source>
        <strain evidence="1 2">DSM 44109</strain>
    </source>
</reference>
<dbReference type="Proteomes" id="UP001230426">
    <property type="component" value="Unassembled WGS sequence"/>
</dbReference>
<organism evidence="1 2">
    <name type="scientific">Streptosporangium brasiliense</name>
    <dbReference type="NCBI Taxonomy" id="47480"/>
    <lineage>
        <taxon>Bacteria</taxon>
        <taxon>Bacillati</taxon>
        <taxon>Actinomycetota</taxon>
        <taxon>Actinomycetes</taxon>
        <taxon>Streptosporangiales</taxon>
        <taxon>Streptosporangiaceae</taxon>
        <taxon>Streptosporangium</taxon>
    </lineage>
</organism>
<name>A0ABT9RJL7_9ACTN</name>
<protein>
    <submittedName>
        <fullName evidence="1">Uncharacterized protein</fullName>
    </submittedName>
</protein>
<dbReference type="RefSeq" id="WP_306873452.1">
    <property type="nucleotide sequence ID" value="NZ_JAUSRB010000002.1"/>
</dbReference>
<dbReference type="EMBL" id="JAUSRB010000002">
    <property type="protein sequence ID" value="MDP9869487.1"/>
    <property type="molecule type" value="Genomic_DNA"/>
</dbReference>
<proteinExistence type="predicted"/>
<comment type="caution">
    <text evidence="1">The sequence shown here is derived from an EMBL/GenBank/DDBJ whole genome shotgun (WGS) entry which is preliminary data.</text>
</comment>
<accession>A0ABT9RJL7</accession>
<evidence type="ECO:0000313" key="1">
    <source>
        <dbReference type="EMBL" id="MDP9869487.1"/>
    </source>
</evidence>
<evidence type="ECO:0000313" key="2">
    <source>
        <dbReference type="Proteomes" id="UP001230426"/>
    </source>
</evidence>